<reference evidence="7" key="1">
    <citation type="submission" date="2015-05" db="EMBL/GenBank/DDBJ databases">
        <title>Draft genome sequencing of a biphenyl-degrading bacterium, Pseudomonas balearica KF707 (=NBRC110670).</title>
        <authorList>
            <person name="Kimura N."/>
            <person name="Hirose J."/>
            <person name="Watanabe T."/>
            <person name="Suenaga H."/>
            <person name="Fujihara H."/>
            <person name="Noguchi M."/>
            <person name="Hashimoto M."/>
            <person name="Shimodaira J."/>
            <person name="Tsuchikane K."/>
            <person name="Hosoyama A."/>
            <person name="Yamazoe A."/>
            <person name="Fujita N."/>
            <person name="Furukawa K."/>
        </authorList>
    </citation>
    <scope>NUCLEOTIDE SEQUENCE [LARGE SCALE GENOMIC DNA]</scope>
    <source>
        <strain evidence="7">DSM 10086 / NBRC 110670 / KF707</strain>
    </source>
</reference>
<protein>
    <submittedName>
        <fullName evidence="6">Transcriptional regulator</fullName>
    </submittedName>
</protein>
<dbReference type="GO" id="GO:0003700">
    <property type="term" value="F:DNA-binding transcription factor activity"/>
    <property type="evidence" value="ECO:0007669"/>
    <property type="project" value="InterPro"/>
</dbReference>
<organism evidence="6 7">
    <name type="scientific">Metapseudomonas furukawaii</name>
    <name type="common">Pseudomonas furukawaii</name>
    <dbReference type="NCBI Taxonomy" id="1149133"/>
    <lineage>
        <taxon>Bacteria</taxon>
        <taxon>Pseudomonadati</taxon>
        <taxon>Pseudomonadota</taxon>
        <taxon>Gammaproteobacteria</taxon>
        <taxon>Pseudomonadales</taxon>
        <taxon>Pseudomonadaceae</taxon>
        <taxon>Metapseudomonas</taxon>
    </lineage>
</organism>
<dbReference type="PROSITE" id="PS50931">
    <property type="entry name" value="HTH_LYSR"/>
    <property type="match status" value="1"/>
</dbReference>
<evidence type="ECO:0000256" key="3">
    <source>
        <dbReference type="ARBA" id="ARBA00023125"/>
    </source>
</evidence>
<dbReference type="InterPro" id="IPR058163">
    <property type="entry name" value="LysR-type_TF_proteobact-type"/>
</dbReference>
<evidence type="ECO:0000256" key="1">
    <source>
        <dbReference type="ARBA" id="ARBA00009437"/>
    </source>
</evidence>
<feature type="domain" description="HTH lysR-type" evidence="5">
    <location>
        <begin position="3"/>
        <end position="60"/>
    </location>
</feature>
<evidence type="ECO:0000256" key="4">
    <source>
        <dbReference type="ARBA" id="ARBA00023163"/>
    </source>
</evidence>
<keyword evidence="3" id="KW-0238">DNA-binding</keyword>
<dbReference type="CDD" id="cd05466">
    <property type="entry name" value="PBP2_LTTR_substrate"/>
    <property type="match status" value="1"/>
</dbReference>
<dbReference type="KEGG" id="pfuw:KF707C_29530"/>
<dbReference type="InterPro" id="IPR036388">
    <property type="entry name" value="WH-like_DNA-bd_sf"/>
</dbReference>
<dbReference type="Gene3D" id="3.40.190.290">
    <property type="match status" value="1"/>
</dbReference>
<dbReference type="RefSeq" id="WP_003452195.1">
    <property type="nucleotide sequence ID" value="NZ_AJMR01000162.1"/>
</dbReference>
<dbReference type="Pfam" id="PF03466">
    <property type="entry name" value="LysR_substrate"/>
    <property type="match status" value="1"/>
</dbReference>
<sequence>MNFDWNDIPLLLKLAESGNMAQTARELGLVTSTVSRRLAAAERVLGIKLFVRDHAGYQPTAGGTIFLSHADTLVDRVKTMLLESREEAQAISGVVNITAIDVLLSHWLVRHVPALLATHPRLELNLIGDFRELSFTRRETDLAIRLNRPTADAALRMRKIGTLGFAVYGARRFSGATRKDWPTLPWLSFPDDMSRLAEMQWLERIGPTQKIRLTSISMIASACEAGAGLALLPCVVGERLGLTRMQDEPESQRELWLLSHKDAGQVARFRTVSHWLSECVAQEADLLAGYSRQP</sequence>
<dbReference type="SUPFAM" id="SSF46785">
    <property type="entry name" value="Winged helix' DNA-binding domain"/>
    <property type="match status" value="1"/>
</dbReference>
<dbReference type="GO" id="GO:0043565">
    <property type="term" value="F:sequence-specific DNA binding"/>
    <property type="evidence" value="ECO:0007669"/>
    <property type="project" value="TreeGrafter"/>
</dbReference>
<dbReference type="PANTHER" id="PTHR30537">
    <property type="entry name" value="HTH-TYPE TRANSCRIPTIONAL REGULATOR"/>
    <property type="match status" value="1"/>
</dbReference>
<dbReference type="SUPFAM" id="SSF53850">
    <property type="entry name" value="Periplasmic binding protein-like II"/>
    <property type="match status" value="1"/>
</dbReference>
<dbReference type="InterPro" id="IPR036390">
    <property type="entry name" value="WH_DNA-bd_sf"/>
</dbReference>
<dbReference type="EMBL" id="AP014862">
    <property type="protein sequence ID" value="BAU74641.1"/>
    <property type="molecule type" value="Genomic_DNA"/>
</dbReference>
<keyword evidence="7" id="KW-1185">Reference proteome</keyword>
<evidence type="ECO:0000256" key="2">
    <source>
        <dbReference type="ARBA" id="ARBA00023015"/>
    </source>
</evidence>
<dbReference type="Gene3D" id="1.10.10.10">
    <property type="entry name" value="Winged helix-like DNA-binding domain superfamily/Winged helix DNA-binding domain"/>
    <property type="match status" value="1"/>
</dbReference>
<dbReference type="InterPro" id="IPR005119">
    <property type="entry name" value="LysR_subst-bd"/>
</dbReference>
<evidence type="ECO:0000313" key="7">
    <source>
        <dbReference type="Proteomes" id="UP000218554"/>
    </source>
</evidence>
<comment type="similarity">
    <text evidence="1">Belongs to the LysR transcriptional regulatory family.</text>
</comment>
<dbReference type="AlphaFoldDB" id="A0AAD1BZR1"/>
<dbReference type="GO" id="GO:0006351">
    <property type="term" value="P:DNA-templated transcription"/>
    <property type="evidence" value="ECO:0007669"/>
    <property type="project" value="TreeGrafter"/>
</dbReference>
<proteinExistence type="inferred from homology"/>
<dbReference type="Proteomes" id="UP000218554">
    <property type="component" value="Chromosome"/>
</dbReference>
<evidence type="ECO:0000313" key="6">
    <source>
        <dbReference type="EMBL" id="BAU74641.1"/>
    </source>
</evidence>
<gene>
    <name evidence="6" type="ORF">KF707C_29530</name>
</gene>
<reference evidence="6 7" key="2">
    <citation type="journal article" date="2017" name="Int. J. Syst. Evol. Microbiol.">
        <title>Pseudomonas furukawaii sp. nov., a polychlorinated biphenyl-degrading bacterium isolated from biphenyl-contaminated soil in Japan.</title>
        <authorList>
            <person name="Kimura N."/>
            <person name="Watanabe T."/>
            <person name="Suenaga H."/>
            <person name="Fujihara H."/>
            <person name="Futagami T."/>
            <person name="Goto M."/>
            <person name="Hanada S."/>
            <person name="Hirose J."/>
        </authorList>
    </citation>
    <scope>NUCLEOTIDE SEQUENCE [LARGE SCALE GENOMIC DNA]</scope>
    <source>
        <strain evidence="7">DSM 10086 / NBRC 110670 / KF707</strain>
    </source>
</reference>
<keyword evidence="2" id="KW-0805">Transcription regulation</keyword>
<keyword evidence="4" id="KW-0804">Transcription</keyword>
<dbReference type="Pfam" id="PF00126">
    <property type="entry name" value="HTH_1"/>
    <property type="match status" value="1"/>
</dbReference>
<accession>A0AAD1BZR1</accession>
<dbReference type="PANTHER" id="PTHR30537:SF3">
    <property type="entry name" value="TRANSCRIPTIONAL REGULATORY PROTEIN"/>
    <property type="match status" value="1"/>
</dbReference>
<dbReference type="InterPro" id="IPR000847">
    <property type="entry name" value="LysR_HTH_N"/>
</dbReference>
<name>A0AAD1BZR1_METFU</name>
<evidence type="ECO:0000259" key="5">
    <source>
        <dbReference type="PROSITE" id="PS50931"/>
    </source>
</evidence>